<dbReference type="GO" id="GO:1902369">
    <property type="term" value="P:negative regulation of RNA catabolic process"/>
    <property type="evidence" value="ECO:0007669"/>
    <property type="project" value="TreeGrafter"/>
</dbReference>
<feature type="region of interest" description="Disordered" evidence="4">
    <location>
        <begin position="1"/>
        <end position="70"/>
    </location>
</feature>
<feature type="compositionally biased region" description="Basic and acidic residues" evidence="4">
    <location>
        <begin position="60"/>
        <end position="70"/>
    </location>
</feature>
<comment type="subcellular location">
    <subcellularLocation>
        <location evidence="1">Nucleus</location>
    </subcellularLocation>
</comment>
<feature type="compositionally biased region" description="Basic residues" evidence="4">
    <location>
        <begin position="48"/>
        <end position="59"/>
    </location>
</feature>
<evidence type="ECO:0008006" key="7">
    <source>
        <dbReference type="Google" id="ProtNLM"/>
    </source>
</evidence>
<evidence type="ECO:0000313" key="6">
    <source>
        <dbReference type="Proteomes" id="UP000184330"/>
    </source>
</evidence>
<dbReference type="GO" id="GO:0071013">
    <property type="term" value="C:catalytic step 2 spliceosome"/>
    <property type="evidence" value="ECO:0007669"/>
    <property type="project" value="TreeGrafter"/>
</dbReference>
<reference evidence="5 6" key="1">
    <citation type="submission" date="2016-03" db="EMBL/GenBank/DDBJ databases">
        <authorList>
            <person name="Ploux O."/>
        </authorList>
    </citation>
    <scope>NUCLEOTIDE SEQUENCE [LARGE SCALE GENOMIC DNA]</scope>
    <source>
        <strain evidence="5 6">UAMH 11012</strain>
    </source>
</reference>
<sequence>MSEPKTSIPKFGSFRPKPTQQQVEAQPQPKSRDEDKKLSQSRPEKERKSSRHKRHRSRSRERSHARSKDLDVSRVIPVEASPDIFIIDRKGDVKNLVYGSIHRYSVPNFYRYGSGYVLGASLDLKIDRDLDDGREVVLRNWKVSKSGRREKYVFARVEKEKPRLLKLRPEAVAKVQEYDYADFVPLQAPREKRRKRGERGGDSSSDSDENSRDYRSIYGKAKDHDQPQDPDLQYATESDSSGSETGRAIKLDTSVRDKNVKLSRKVEEFPHDINAWLELIEHQDALIRAGDDRRRITNAETRSTADIKIHMYEKALEKTRSLGDRERLLLGLMAEGVKIWELKVQTDRWEQIAKENIDSLLLWSNYLNFKQSAFSTFRYEEIKGLYMKRIKLLLAIIEKSGTDSVDSLYQQILYVFLRFSLFVRESGYSELSVAIWQGLLELNFCAPKQQLPQQESTKLFQQFWDSEVPRLGEDGALGWRKYLDNEDSSNGPDASTDEAHGSLQRSKIFKSWAAAERLRSKCSRMPARTMDEVIEDDPFRVILFSDIEDFLISLPNKFRTSCIDAFLLFCRLPVLASNDEEPRIWSMDQFIRNDLLDWGFAKLRQELSTTEHTDDEAPGLTSSFQPMLPNSHATPESLFTASSLQQKPRWQEQYGGDHGPVPYRFIRNALKQLTQASFTEDLAQYYMAFESINEPETIKKIAKGLLKQHPSSLKLYNAYALIEWSRGNKDVAKGVFSAALSMSQSNTDTESKPDSILLWKSLTWCCLEDGDKTAALIHLFCIPDGVPNAGVTPSPAGLLRAKQHITSIRDFLLSSGDPEHAVQYSECLILLEYLTGASTKETTSTSQGDIATALDIITTFSTSLQSRGYKSHQETLLQSATRLLVHHSNAGPYRPSLIRQYLTNFLTLFPQNTLFLTLYTANEARVQIDNRVRSLFLSIILTPANDCLTSRLFAIQYEMHFGTIHSVKSAFEKAVSSPTSKSSPGLWRFYLLWTVENESKLGWKAKGKGLAKEIWYRVLRACPWAKELYVLGLEVFGESKDIDFRELRGTWRVLGEKELRVHVDLEEEFDDIDEDAKRRAIEYS</sequence>
<feature type="region of interest" description="Disordered" evidence="4">
    <location>
        <begin position="189"/>
        <end position="250"/>
    </location>
</feature>
<evidence type="ECO:0000256" key="1">
    <source>
        <dbReference type="ARBA" id="ARBA00004123"/>
    </source>
</evidence>
<dbReference type="InterPro" id="IPR011990">
    <property type="entry name" value="TPR-like_helical_dom_sf"/>
</dbReference>
<dbReference type="GO" id="GO:0031048">
    <property type="term" value="P:regulatory ncRNA-mediated heterochromatin formation"/>
    <property type="evidence" value="ECO:0007669"/>
    <property type="project" value="TreeGrafter"/>
</dbReference>
<evidence type="ECO:0000313" key="5">
    <source>
        <dbReference type="EMBL" id="CZR66164.1"/>
    </source>
</evidence>
<organism evidence="5 6">
    <name type="scientific">Phialocephala subalpina</name>
    <dbReference type="NCBI Taxonomy" id="576137"/>
    <lineage>
        <taxon>Eukaryota</taxon>
        <taxon>Fungi</taxon>
        <taxon>Dikarya</taxon>
        <taxon>Ascomycota</taxon>
        <taxon>Pezizomycotina</taxon>
        <taxon>Leotiomycetes</taxon>
        <taxon>Helotiales</taxon>
        <taxon>Mollisiaceae</taxon>
        <taxon>Phialocephala</taxon>
        <taxon>Phialocephala fortinii species complex</taxon>
    </lineage>
</organism>
<dbReference type="PANTHER" id="PTHR13471:SF0">
    <property type="entry name" value="NUCLEAR EXOSOME REGULATOR NRDE2"/>
    <property type="match status" value="1"/>
</dbReference>
<dbReference type="OrthoDB" id="297219at2759"/>
<feature type="compositionally biased region" description="Polar residues" evidence="4">
    <location>
        <begin position="235"/>
        <end position="244"/>
    </location>
</feature>
<accession>A0A1L7XMC4</accession>
<feature type="compositionally biased region" description="Basic and acidic residues" evidence="4">
    <location>
        <begin position="30"/>
        <end position="47"/>
    </location>
</feature>
<dbReference type="InterPro" id="IPR013633">
    <property type="entry name" value="NRDE-2"/>
</dbReference>
<keyword evidence="3" id="KW-0539">Nucleus</keyword>
<feature type="compositionally biased region" description="Basic and acidic residues" evidence="4">
    <location>
        <begin position="209"/>
        <end position="227"/>
    </location>
</feature>
<dbReference type="Gene3D" id="1.25.40.10">
    <property type="entry name" value="Tetratricopeptide repeat domain"/>
    <property type="match status" value="1"/>
</dbReference>
<dbReference type="STRING" id="576137.A0A1L7XMC4"/>
<dbReference type="PANTHER" id="PTHR13471">
    <property type="entry name" value="TETRATRICOPEPTIDE-LIKE HELICAL"/>
    <property type="match status" value="1"/>
</dbReference>
<proteinExistence type="inferred from homology"/>
<evidence type="ECO:0000256" key="4">
    <source>
        <dbReference type="SAM" id="MobiDB-lite"/>
    </source>
</evidence>
<feature type="compositionally biased region" description="Polar residues" evidence="4">
    <location>
        <begin position="18"/>
        <end position="29"/>
    </location>
</feature>
<evidence type="ECO:0000256" key="3">
    <source>
        <dbReference type="ARBA" id="ARBA00023242"/>
    </source>
</evidence>
<protein>
    <recommendedName>
        <fullName evidence="7">DUF1740-domain-containing protein</fullName>
    </recommendedName>
</protein>
<dbReference type="AlphaFoldDB" id="A0A1L7XMC4"/>
<keyword evidence="6" id="KW-1185">Reference proteome</keyword>
<evidence type="ECO:0000256" key="2">
    <source>
        <dbReference type="ARBA" id="ARBA00009265"/>
    </source>
</evidence>
<dbReference type="Pfam" id="PF08424">
    <property type="entry name" value="NRDE-2"/>
    <property type="match status" value="1"/>
</dbReference>
<gene>
    <name evidence="5" type="ORF">PAC_16065</name>
</gene>
<dbReference type="Proteomes" id="UP000184330">
    <property type="component" value="Unassembled WGS sequence"/>
</dbReference>
<dbReference type="EMBL" id="FJOG01000035">
    <property type="protein sequence ID" value="CZR66164.1"/>
    <property type="molecule type" value="Genomic_DNA"/>
</dbReference>
<name>A0A1L7XMC4_9HELO</name>
<comment type="similarity">
    <text evidence="2">Belongs to the NRDE2 family.</text>
</comment>